<keyword evidence="1" id="KW-0732">Signal</keyword>
<comment type="caution">
    <text evidence="2">The sequence shown here is derived from an EMBL/GenBank/DDBJ whole genome shotgun (WGS) entry which is preliminary data.</text>
</comment>
<dbReference type="AlphaFoldDB" id="A0A844BL12"/>
<evidence type="ECO:0000313" key="3">
    <source>
        <dbReference type="Proteomes" id="UP000466730"/>
    </source>
</evidence>
<dbReference type="Proteomes" id="UP000466730">
    <property type="component" value="Unassembled WGS sequence"/>
</dbReference>
<organism evidence="2 3">
    <name type="scientific">Rhodovulum strictum</name>
    <dbReference type="NCBI Taxonomy" id="58314"/>
    <lineage>
        <taxon>Bacteria</taxon>
        <taxon>Pseudomonadati</taxon>
        <taxon>Pseudomonadota</taxon>
        <taxon>Alphaproteobacteria</taxon>
        <taxon>Rhodobacterales</taxon>
        <taxon>Paracoccaceae</taxon>
        <taxon>Rhodovulum</taxon>
    </lineage>
</organism>
<reference evidence="2 3" key="1">
    <citation type="submission" date="2019-11" db="EMBL/GenBank/DDBJ databases">
        <title>Draft Whole-Genome sequence of the marine photosynthetic bacterium Rhodovulum strictum DSM 11289.</title>
        <authorList>
            <person name="Kyndt J.A."/>
            <person name="Meyer T.E."/>
        </authorList>
    </citation>
    <scope>NUCLEOTIDE SEQUENCE [LARGE SCALE GENOMIC DNA]</scope>
    <source>
        <strain evidence="2 3">DSM 11289</strain>
    </source>
</reference>
<gene>
    <name evidence="2" type="ORF">GH815_15175</name>
</gene>
<accession>A0A844BL12</accession>
<dbReference type="OrthoDB" id="7869112at2"/>
<evidence type="ECO:0000313" key="2">
    <source>
        <dbReference type="EMBL" id="MRH22325.1"/>
    </source>
</evidence>
<keyword evidence="3" id="KW-1185">Reference proteome</keyword>
<name>A0A844BL12_9RHOB</name>
<evidence type="ECO:0000256" key="1">
    <source>
        <dbReference type="SAM" id="SignalP"/>
    </source>
</evidence>
<protein>
    <submittedName>
        <fullName evidence="2">Uncharacterized protein</fullName>
    </submittedName>
</protein>
<dbReference type="RefSeq" id="WP_153749607.1">
    <property type="nucleotide sequence ID" value="NZ_BAAADI010000010.1"/>
</dbReference>
<feature type="signal peptide" evidence="1">
    <location>
        <begin position="1"/>
        <end position="20"/>
    </location>
</feature>
<sequence>MGNALLVMALAAVAAVPAQAAPRLLDCVADLACVTRLDSVCDAVGLGYAMELPRKAGDKLILTTAEGERFFEFRRLEDAPGVLVQAAGGALEPGQGAGAMTVFDDLSFVLTRHSLVPLDGAEAPSTAVAITIHGRCEPRQ</sequence>
<feature type="chain" id="PRO_5032597106" evidence="1">
    <location>
        <begin position="21"/>
        <end position="140"/>
    </location>
</feature>
<dbReference type="EMBL" id="WJPO01000028">
    <property type="protein sequence ID" value="MRH22325.1"/>
    <property type="molecule type" value="Genomic_DNA"/>
</dbReference>
<proteinExistence type="predicted"/>